<comment type="caution">
    <text evidence="1">The sequence shown here is derived from an EMBL/GenBank/DDBJ whole genome shotgun (WGS) entry which is preliminary data.</text>
</comment>
<gene>
    <name evidence="1" type="ORF">CVT24_003045</name>
</gene>
<name>A0A409VFR5_9AGAR</name>
<organism evidence="1 2">
    <name type="scientific">Panaeolus cyanescens</name>
    <dbReference type="NCBI Taxonomy" id="181874"/>
    <lineage>
        <taxon>Eukaryota</taxon>
        <taxon>Fungi</taxon>
        <taxon>Dikarya</taxon>
        <taxon>Basidiomycota</taxon>
        <taxon>Agaricomycotina</taxon>
        <taxon>Agaricomycetes</taxon>
        <taxon>Agaricomycetidae</taxon>
        <taxon>Agaricales</taxon>
        <taxon>Agaricineae</taxon>
        <taxon>Galeropsidaceae</taxon>
        <taxon>Panaeolus</taxon>
    </lineage>
</organism>
<accession>A0A409VFR5</accession>
<reference evidence="1 2" key="1">
    <citation type="journal article" date="2018" name="Evol. Lett.">
        <title>Horizontal gene cluster transfer increased hallucinogenic mushroom diversity.</title>
        <authorList>
            <person name="Reynolds H.T."/>
            <person name="Vijayakumar V."/>
            <person name="Gluck-Thaler E."/>
            <person name="Korotkin H.B."/>
            <person name="Matheny P.B."/>
            <person name="Slot J.C."/>
        </authorList>
    </citation>
    <scope>NUCLEOTIDE SEQUENCE [LARGE SCALE GENOMIC DNA]</scope>
    <source>
        <strain evidence="1 2">2629</strain>
    </source>
</reference>
<evidence type="ECO:0000313" key="1">
    <source>
        <dbReference type="EMBL" id="PPQ65091.1"/>
    </source>
</evidence>
<dbReference type="InterPro" id="IPR018824">
    <property type="entry name" value="Conidiation-specific_6"/>
</dbReference>
<dbReference type="Pfam" id="PF10346">
    <property type="entry name" value="Con-6"/>
    <property type="match status" value="2"/>
</dbReference>
<dbReference type="Proteomes" id="UP000284842">
    <property type="component" value="Unassembled WGS sequence"/>
</dbReference>
<protein>
    <submittedName>
        <fullName evidence="1">Uncharacterized protein</fullName>
    </submittedName>
</protein>
<dbReference type="PANTHER" id="PTHR36576">
    <property type="entry name" value="UPF0654 PROTEIN C11D3.01C-RELATED"/>
    <property type="match status" value="1"/>
</dbReference>
<dbReference type="EMBL" id="NHTK01006077">
    <property type="protein sequence ID" value="PPQ65091.1"/>
    <property type="molecule type" value="Genomic_DNA"/>
</dbReference>
<keyword evidence="2" id="KW-1185">Reference proteome</keyword>
<dbReference type="AlphaFoldDB" id="A0A409VFR5"/>
<sequence>MSLYASIISSIHDVDAARRAAADRVRQHEESTHHDESQTFDDDIAHEENVVRGYKASLHNPHVSARAKMESENILEQKGVIEETKAKDRKFKKYYSRMHNTNLSPEERYEAEQYLEQNGGLRFVEDEASHQYNINRGYQATLNNPNVSEEARNHARSYLKEHGGL</sequence>
<dbReference type="GO" id="GO:0005737">
    <property type="term" value="C:cytoplasm"/>
    <property type="evidence" value="ECO:0007669"/>
    <property type="project" value="TreeGrafter"/>
</dbReference>
<dbReference type="InterPro" id="IPR052670">
    <property type="entry name" value="UPF0654_domain"/>
</dbReference>
<evidence type="ECO:0000313" key="2">
    <source>
        <dbReference type="Proteomes" id="UP000284842"/>
    </source>
</evidence>
<dbReference type="PANTHER" id="PTHR36576:SF1">
    <property type="entry name" value="UPF0654 PROTEIN C11D3.01C-RELATED"/>
    <property type="match status" value="1"/>
</dbReference>
<dbReference type="InParanoid" id="A0A409VFR5"/>
<proteinExistence type="predicted"/>
<dbReference type="OrthoDB" id="5419162at2759"/>